<name>F9YAW5_KETVW</name>
<dbReference type="SUPFAM" id="SSF50346">
    <property type="entry name" value="PRC-barrel domain"/>
    <property type="match status" value="2"/>
</dbReference>
<dbReference type="AlphaFoldDB" id="F9YAW5"/>
<keyword evidence="1" id="KW-0732">Signal</keyword>
<evidence type="ECO:0000313" key="4">
    <source>
        <dbReference type="Proteomes" id="UP000000692"/>
    </source>
</evidence>
<dbReference type="PANTHER" id="PTHR36505:SF1">
    <property type="entry name" value="BLR1072 PROTEIN"/>
    <property type="match status" value="1"/>
</dbReference>
<dbReference type="InterPro" id="IPR011033">
    <property type="entry name" value="PRC_barrel-like_sf"/>
</dbReference>
<evidence type="ECO:0000259" key="2">
    <source>
        <dbReference type="Pfam" id="PF05239"/>
    </source>
</evidence>
<sequence>MKSLMLTSAIVLVTMGAANAQQNVDEAMNVPGFRATDFNGMDLHTLSPDAIVELRAATPANPAWNERNAAWTSSDTFIAGRDQWENIGAINDIVLSQDGEVQGVLLDVGGFLGIGVRTVLVDFQDLYFVRENADGENLGDFFVVANLSREQLEALPEWDDENLAIGYAWDNGAAMDAAAPMGVADSAAPQIAAPMADTGLATPTAEELTGATVVDGAGNAIGSVSDLRLEGDMVTGAIIDVGGFLGMGAKPVLLPIDALSVVRNPDGTAMHVATSMTREQLEALPEHAQ</sequence>
<accession>F9YAW5</accession>
<dbReference type="EMBL" id="CP002019">
    <property type="protein sequence ID" value="AEM42517.1"/>
    <property type="molecule type" value="Genomic_DNA"/>
</dbReference>
<feature type="domain" description="PRC-barrel" evidence="2">
    <location>
        <begin position="85"/>
        <end position="130"/>
    </location>
</feature>
<dbReference type="KEGG" id="kvl:KVU_PA0097"/>
<gene>
    <name evidence="3" type="ordered locus">KVU_PA0097</name>
</gene>
<dbReference type="HOGENOM" id="CLU_051335_1_0_5"/>
<feature type="signal peptide" evidence="1">
    <location>
        <begin position="1"/>
        <end position="20"/>
    </location>
</feature>
<organism evidence="3 4">
    <name type="scientific">Ketogulonicigenium vulgare (strain WSH-001)</name>
    <dbReference type="NCBI Taxonomy" id="759362"/>
    <lineage>
        <taxon>Bacteria</taxon>
        <taxon>Pseudomonadati</taxon>
        <taxon>Pseudomonadota</taxon>
        <taxon>Alphaproteobacteria</taxon>
        <taxon>Rhodobacterales</taxon>
        <taxon>Roseobacteraceae</taxon>
        <taxon>Ketogulonicigenium</taxon>
    </lineage>
</organism>
<feature type="chain" id="PRO_5003395759" evidence="1">
    <location>
        <begin position="21"/>
        <end position="289"/>
    </location>
</feature>
<protein>
    <submittedName>
        <fullName evidence="3">PRC-barrel</fullName>
    </submittedName>
</protein>
<dbReference type="Pfam" id="PF05239">
    <property type="entry name" value="PRC"/>
    <property type="match status" value="2"/>
</dbReference>
<dbReference type="OrthoDB" id="7876889at2"/>
<reference evidence="3 4" key="1">
    <citation type="journal article" date="2011" name="J. Bacteriol.">
        <title>Complete genome sequence of the industrial strain Ketogulonicigenium vulgare WSH-001.</title>
        <authorList>
            <person name="Liu L."/>
            <person name="Li Y."/>
            <person name="Zhang J."/>
            <person name="Zhou Z."/>
            <person name="Liu J."/>
            <person name="Li X."/>
            <person name="Zhou J."/>
            <person name="Du G."/>
            <person name="Wang L."/>
            <person name="Chen J."/>
        </authorList>
    </citation>
    <scope>NUCLEOTIDE SEQUENCE [LARGE SCALE GENOMIC DNA]</scope>
    <source>
        <strain evidence="3 4">WSH-001</strain>
        <plasmid evidence="4">pKVU_100</plasmid>
    </source>
</reference>
<feature type="domain" description="PRC-barrel" evidence="2">
    <location>
        <begin position="206"/>
        <end position="263"/>
    </location>
</feature>
<dbReference type="Proteomes" id="UP000000692">
    <property type="component" value="Plasmid 1"/>
</dbReference>
<keyword evidence="4" id="KW-1185">Reference proteome</keyword>
<proteinExistence type="predicted"/>
<dbReference type="PANTHER" id="PTHR36505">
    <property type="entry name" value="BLR1072 PROTEIN"/>
    <property type="match status" value="1"/>
</dbReference>
<dbReference type="Gene3D" id="2.30.30.240">
    <property type="entry name" value="PRC-barrel domain"/>
    <property type="match status" value="2"/>
</dbReference>
<evidence type="ECO:0000313" key="3">
    <source>
        <dbReference type="EMBL" id="AEM42517.1"/>
    </source>
</evidence>
<geneLocation type="plasmid" evidence="4">
    <name>pKVU_100</name>
</geneLocation>
<keyword evidence="3" id="KW-0614">Plasmid</keyword>
<dbReference type="InterPro" id="IPR027275">
    <property type="entry name" value="PRC-brl_dom"/>
</dbReference>
<evidence type="ECO:0000256" key="1">
    <source>
        <dbReference type="SAM" id="SignalP"/>
    </source>
</evidence>